<evidence type="ECO:0000313" key="1">
    <source>
        <dbReference type="EMBL" id="DAD70290.1"/>
    </source>
</evidence>
<organism evidence="1">
    <name type="scientific">Siphoviridae sp. ctXPh6</name>
    <dbReference type="NCBI Taxonomy" id="2827578"/>
    <lineage>
        <taxon>Viruses</taxon>
        <taxon>Duplodnaviria</taxon>
        <taxon>Heunggongvirae</taxon>
        <taxon>Uroviricota</taxon>
        <taxon>Caudoviricetes</taxon>
    </lineage>
</organism>
<protein>
    <submittedName>
        <fullName evidence="1">Uncharacterized protein</fullName>
    </submittedName>
</protein>
<name>A0A8S5LK44_9CAUD</name>
<proteinExistence type="predicted"/>
<accession>A0A8S5LK44</accession>
<reference evidence="1" key="1">
    <citation type="journal article" date="2021" name="Proc. Natl. Acad. Sci. U.S.A.">
        <title>A Catalog of Tens of Thousands of Viruses from Human Metagenomes Reveals Hidden Associations with Chronic Diseases.</title>
        <authorList>
            <person name="Tisza M.J."/>
            <person name="Buck C.B."/>
        </authorList>
    </citation>
    <scope>NUCLEOTIDE SEQUENCE</scope>
    <source>
        <strain evidence="1">CtXPh6</strain>
    </source>
</reference>
<dbReference type="EMBL" id="BK015862">
    <property type="protein sequence ID" value="DAD70290.1"/>
    <property type="molecule type" value="Genomic_DNA"/>
</dbReference>
<sequence>MRYAEPIAYRIGFKPPEFPRLTPLEFYRYLEASDERRRLQDYRVAYFISWLMSPQLKKPIEPHEIADPLWITEEDKVKNAKKEMEYLKKVFNLEGGA</sequence>